<reference evidence="7" key="1">
    <citation type="submission" date="2023-05" db="EMBL/GenBank/DDBJ databases">
        <title>Nepenthes gracilis genome sequencing.</title>
        <authorList>
            <person name="Fukushima K."/>
        </authorList>
    </citation>
    <scope>NUCLEOTIDE SEQUENCE</scope>
    <source>
        <strain evidence="7">SING2019-196</strain>
    </source>
</reference>
<evidence type="ECO:0000313" key="7">
    <source>
        <dbReference type="EMBL" id="GMH31584.1"/>
    </source>
</evidence>
<dbReference type="GO" id="GO:0009734">
    <property type="term" value="P:auxin-activated signaling pathway"/>
    <property type="evidence" value="ECO:0007669"/>
    <property type="project" value="InterPro"/>
</dbReference>
<evidence type="ECO:0008006" key="9">
    <source>
        <dbReference type="Google" id="ProtNLM"/>
    </source>
</evidence>
<comment type="caution">
    <text evidence="7">The sequence shown here is derived from an EMBL/GenBank/DDBJ whole genome shotgun (WGS) entry which is preliminary data.</text>
</comment>
<dbReference type="Proteomes" id="UP001279734">
    <property type="component" value="Unassembled WGS sequence"/>
</dbReference>
<dbReference type="AlphaFoldDB" id="A0AAD3TLV6"/>
<evidence type="ECO:0000256" key="1">
    <source>
        <dbReference type="ARBA" id="ARBA00004141"/>
    </source>
</evidence>
<feature type="transmembrane region" description="Helical" evidence="6">
    <location>
        <begin position="72"/>
        <end position="98"/>
    </location>
</feature>
<dbReference type="PANTHER" id="PTHR32191">
    <property type="entry name" value="TETRASPANIN-8-RELATED"/>
    <property type="match status" value="1"/>
</dbReference>
<comment type="similarity">
    <text evidence="2">Belongs to the tetraspanin (TM4SF) family.</text>
</comment>
<evidence type="ECO:0000256" key="2">
    <source>
        <dbReference type="ARBA" id="ARBA00006840"/>
    </source>
</evidence>
<sequence>MARISNTVITILNIVTATLAVAAIATFIYLRFFDGRPSHCERTLEKPVLISALVILAVSLFGLIGSCCRATLLLWVYLFVVFLMILGWFSLSVFVFVVTNKGAAQAVSRAGFREYRLGDYSHWLQNHVVNGKNWEEIRSCLVDAKICKFLGHGFDQNDQNATGIFNKNLSPVQSGCCKPPSYCGFTAVNATYWTVPVTGPATPDSDCETWSNNQQELCYDCKSCKAGVLNNIRNEWRSFAIFNAIILVGLLIVYATACCAATNNRRHRKLSY</sequence>
<dbReference type="GO" id="GO:0016020">
    <property type="term" value="C:membrane"/>
    <property type="evidence" value="ECO:0007669"/>
    <property type="project" value="UniProtKB-SubCell"/>
</dbReference>
<comment type="subcellular location">
    <subcellularLocation>
        <location evidence="1">Membrane</location>
        <topology evidence="1">Multi-pass membrane protein</topology>
    </subcellularLocation>
</comment>
<feature type="transmembrane region" description="Helical" evidence="6">
    <location>
        <begin position="239"/>
        <end position="262"/>
    </location>
</feature>
<proteinExistence type="inferred from homology"/>
<evidence type="ECO:0000256" key="6">
    <source>
        <dbReference type="SAM" id="Phobius"/>
    </source>
</evidence>
<feature type="transmembrane region" description="Helical" evidence="6">
    <location>
        <begin position="7"/>
        <end position="28"/>
    </location>
</feature>
<keyword evidence="3 6" id="KW-0812">Transmembrane</keyword>
<protein>
    <recommendedName>
        <fullName evidence="9">Tetraspanin-8</fullName>
    </recommendedName>
</protein>
<dbReference type="InterPro" id="IPR044991">
    <property type="entry name" value="TET_plant"/>
</dbReference>
<keyword evidence="5 6" id="KW-0472">Membrane</keyword>
<accession>A0AAD3TLV6</accession>
<gene>
    <name evidence="7" type="ORF">Nepgr_033428</name>
</gene>
<dbReference type="EMBL" id="BSYO01000040">
    <property type="protein sequence ID" value="GMH31584.1"/>
    <property type="molecule type" value="Genomic_DNA"/>
</dbReference>
<dbReference type="Pfam" id="PF00335">
    <property type="entry name" value="Tetraspanin"/>
    <property type="match status" value="1"/>
</dbReference>
<evidence type="ECO:0000256" key="3">
    <source>
        <dbReference type="ARBA" id="ARBA00022692"/>
    </source>
</evidence>
<keyword evidence="4 6" id="KW-1133">Transmembrane helix</keyword>
<evidence type="ECO:0000256" key="4">
    <source>
        <dbReference type="ARBA" id="ARBA00022989"/>
    </source>
</evidence>
<evidence type="ECO:0000256" key="5">
    <source>
        <dbReference type="ARBA" id="ARBA00023136"/>
    </source>
</evidence>
<name>A0AAD3TLV6_NEPGR</name>
<dbReference type="InterPro" id="IPR018499">
    <property type="entry name" value="Tetraspanin/Peripherin"/>
</dbReference>
<organism evidence="7 8">
    <name type="scientific">Nepenthes gracilis</name>
    <name type="common">Slender pitcher plant</name>
    <dbReference type="NCBI Taxonomy" id="150966"/>
    <lineage>
        <taxon>Eukaryota</taxon>
        <taxon>Viridiplantae</taxon>
        <taxon>Streptophyta</taxon>
        <taxon>Embryophyta</taxon>
        <taxon>Tracheophyta</taxon>
        <taxon>Spermatophyta</taxon>
        <taxon>Magnoliopsida</taxon>
        <taxon>eudicotyledons</taxon>
        <taxon>Gunneridae</taxon>
        <taxon>Pentapetalae</taxon>
        <taxon>Caryophyllales</taxon>
        <taxon>Nepenthaceae</taxon>
        <taxon>Nepenthes</taxon>
    </lineage>
</organism>
<evidence type="ECO:0000313" key="8">
    <source>
        <dbReference type="Proteomes" id="UP001279734"/>
    </source>
</evidence>
<keyword evidence="8" id="KW-1185">Reference proteome</keyword>
<feature type="transmembrane region" description="Helical" evidence="6">
    <location>
        <begin position="48"/>
        <end position="65"/>
    </location>
</feature>